<name>A0ABZ0YZD7_9CAUD</name>
<proteinExistence type="predicted"/>
<dbReference type="EMBL" id="OR769219">
    <property type="protein sequence ID" value="WQJ51200.1"/>
    <property type="molecule type" value="Genomic_DNA"/>
</dbReference>
<evidence type="ECO:0000313" key="2">
    <source>
        <dbReference type="Proteomes" id="UP001348805"/>
    </source>
</evidence>
<reference evidence="1 2" key="1">
    <citation type="submission" date="2023-11" db="EMBL/GenBank/DDBJ databases">
        <authorList>
            <person name="Cook R."/>
            <person name="Crisci M."/>
            <person name="Pye H."/>
            <person name="Adriaenssens E."/>
            <person name="Santini J."/>
        </authorList>
    </citation>
    <scope>NUCLEOTIDE SEQUENCE [LARGE SCALE GENOMIC DNA]</scope>
    <source>
        <strain evidence="1">Lak_Megaphage_RVC_AP3_GC26</strain>
    </source>
</reference>
<organism evidence="1 2">
    <name type="scientific">phage Lak_Megaphage_RVC_AP3_GC26</name>
    <dbReference type="NCBI Taxonomy" id="3109225"/>
    <lineage>
        <taxon>Viruses</taxon>
        <taxon>Duplodnaviria</taxon>
        <taxon>Heunggongvirae</taxon>
        <taxon>Uroviricota</taxon>
        <taxon>Caudoviricetes</taxon>
        <taxon>Caudoviricetes code 15 clade</taxon>
    </lineage>
</organism>
<protein>
    <submittedName>
        <fullName evidence="1">Uncharacterized protein</fullName>
    </submittedName>
</protein>
<keyword evidence="2" id="KW-1185">Reference proteome</keyword>
<sequence length="214" mass="25497">MVAYKKLTKDERQTISRRMETLRRRKEIDDRVEKISKEIEDALWNEVPTEVKDLYDKYPQYVNAREYNMYGYNFFRSNELDSNFRYYSAPAFKLSKLLNNFYNNFNVHNGYSTDNHPLATYLNEHYPALYNECREIVMDAYKINKWSREVLCVLNNITTLNKLKDEFPEAYDAYVSIYGSNNDDCTKVDRTTGKKMNMCDAIEKVRAEFNSSTK</sequence>
<evidence type="ECO:0000313" key="1">
    <source>
        <dbReference type="EMBL" id="WQJ51200.1"/>
    </source>
</evidence>
<dbReference type="Proteomes" id="UP001348805">
    <property type="component" value="Segment"/>
</dbReference>
<accession>A0ABZ0YZD7</accession>